<feature type="domain" description="Conjugative transposon TraM C-terminal" evidence="3">
    <location>
        <begin position="274"/>
        <end position="416"/>
    </location>
</feature>
<keyword evidence="2" id="KW-0812">Transmembrane</keyword>
<proteinExistence type="predicted"/>
<dbReference type="Pfam" id="PF12508">
    <property type="entry name" value="Transposon_TraM"/>
    <property type="match status" value="1"/>
</dbReference>
<dbReference type="InterPro" id="IPR055407">
    <property type="entry name" value="TraM_C"/>
</dbReference>
<accession>A0ABS8PTL1</accession>
<reference evidence="4 5" key="1">
    <citation type="submission" date="2021-11" db="EMBL/GenBank/DDBJ databases">
        <title>Genomic of Niabella pedocola.</title>
        <authorList>
            <person name="Wu T."/>
        </authorList>
    </citation>
    <scope>NUCLEOTIDE SEQUENCE [LARGE SCALE GENOMIC DNA]</scope>
    <source>
        <strain evidence="4 5">JCM 31011</strain>
    </source>
</reference>
<keyword evidence="5" id="KW-1185">Reference proteome</keyword>
<feature type="transmembrane region" description="Helical" evidence="2">
    <location>
        <begin position="14"/>
        <end position="33"/>
    </location>
</feature>
<evidence type="ECO:0000313" key="5">
    <source>
        <dbReference type="Proteomes" id="UP001199816"/>
    </source>
</evidence>
<comment type="caution">
    <text evidence="4">The sequence shown here is derived from an EMBL/GenBank/DDBJ whole genome shotgun (WGS) entry which is preliminary data.</text>
</comment>
<evidence type="ECO:0000259" key="3">
    <source>
        <dbReference type="Pfam" id="PF12508"/>
    </source>
</evidence>
<evidence type="ECO:0000256" key="1">
    <source>
        <dbReference type="SAM" id="MobiDB-lite"/>
    </source>
</evidence>
<feature type="region of interest" description="Disordered" evidence="1">
    <location>
        <begin position="112"/>
        <end position="134"/>
    </location>
</feature>
<name>A0ABS8PTL1_9BACT</name>
<evidence type="ECO:0000313" key="4">
    <source>
        <dbReference type="EMBL" id="MCD2424413.1"/>
    </source>
</evidence>
<sequence length="423" mass="46108">MQNTPLIEERKQKFLIVLPVLVIPFVAFLFYVLGGGKGNNSSGTSRTSALSTTLPDPLVNEHQQMDKLSLYERASRDSQEQSGIHDPFESWPHLDSGAGLYRPPIGNTYSYGQPIPLYPSTPPLDDQLQQSRETQLEQRLQQLQSTLQVPNEAVINTPDGFANSSVDSAPELKRIESLMQSLSAETQTADPGLAQASSLMDKILDVQHPERVNQRIKKQSLENRKNVFPVSATPTKEISDFFSGSDEHQLDEQQTVSGFYDEEPDPAEEQNALRAVVHESQTLVSGATIKLRLEQDAYVQGQLIPKGSFVFGICTLSGERLEVAINSVRKGNSIFPVSLIAYDLDGLAGIRVPGSINRDASKESSERAVQALSLGSMDPSIGAQAASAGIEAAKNLLSRKVKLVKVVVKAGYPLLIAPDKTNS</sequence>
<dbReference type="InterPro" id="IPR022187">
    <property type="entry name" value="Conjug_transposon_TraM"/>
</dbReference>
<dbReference type="RefSeq" id="WP_231006227.1">
    <property type="nucleotide sequence ID" value="NZ_JAJNEC010000005.1"/>
</dbReference>
<keyword evidence="2" id="KW-1133">Transmembrane helix</keyword>
<dbReference type="Proteomes" id="UP001199816">
    <property type="component" value="Unassembled WGS sequence"/>
</dbReference>
<dbReference type="NCBIfam" id="TIGR03779">
    <property type="entry name" value="Bac_Flav_CT_M"/>
    <property type="match status" value="1"/>
</dbReference>
<keyword evidence="2" id="KW-0472">Membrane</keyword>
<feature type="compositionally biased region" description="Low complexity" evidence="1">
    <location>
        <begin position="39"/>
        <end position="48"/>
    </location>
</feature>
<protein>
    <submittedName>
        <fullName evidence="4">Conjugative transposon protein TraM</fullName>
    </submittedName>
</protein>
<organism evidence="4 5">
    <name type="scientific">Niabella pedocola</name>
    <dbReference type="NCBI Taxonomy" id="1752077"/>
    <lineage>
        <taxon>Bacteria</taxon>
        <taxon>Pseudomonadati</taxon>
        <taxon>Bacteroidota</taxon>
        <taxon>Chitinophagia</taxon>
        <taxon>Chitinophagales</taxon>
        <taxon>Chitinophagaceae</taxon>
        <taxon>Niabella</taxon>
    </lineage>
</organism>
<evidence type="ECO:0000256" key="2">
    <source>
        <dbReference type="SAM" id="Phobius"/>
    </source>
</evidence>
<feature type="region of interest" description="Disordered" evidence="1">
    <location>
        <begin position="39"/>
        <end position="59"/>
    </location>
</feature>
<dbReference type="EMBL" id="JAJNEC010000005">
    <property type="protein sequence ID" value="MCD2424413.1"/>
    <property type="molecule type" value="Genomic_DNA"/>
</dbReference>
<gene>
    <name evidence="4" type="primary">traM</name>
    <name evidence="4" type="ORF">LQ567_16655</name>
</gene>